<feature type="domain" description="Pyrroline-5-carboxylate reductase catalytic N-terminal" evidence="3">
    <location>
        <begin position="3"/>
        <end position="97"/>
    </location>
</feature>
<dbReference type="PIRSF" id="PIRSF000193">
    <property type="entry name" value="Pyrrol-5-carb_rd"/>
    <property type="match status" value="1"/>
</dbReference>
<dbReference type="PROSITE" id="PS00521">
    <property type="entry name" value="P5CR"/>
    <property type="match status" value="1"/>
</dbReference>
<dbReference type="GO" id="GO:0055129">
    <property type="term" value="P:L-proline biosynthetic process"/>
    <property type="evidence" value="ECO:0007669"/>
    <property type="project" value="TreeGrafter"/>
</dbReference>
<dbReference type="SUPFAM" id="SSF51735">
    <property type="entry name" value="NAD(P)-binding Rossmann-fold domains"/>
    <property type="match status" value="1"/>
</dbReference>
<dbReference type="Gene3D" id="1.10.3730.10">
    <property type="entry name" value="ProC C-terminal domain-like"/>
    <property type="match status" value="1"/>
</dbReference>
<dbReference type="InterPro" id="IPR036291">
    <property type="entry name" value="NAD(P)-bd_dom_sf"/>
</dbReference>
<evidence type="ECO:0000313" key="5">
    <source>
        <dbReference type="EMBL" id="SDK52937.1"/>
    </source>
</evidence>
<dbReference type="PANTHER" id="PTHR11645">
    <property type="entry name" value="PYRROLINE-5-CARBOXYLATE REDUCTASE"/>
    <property type="match status" value="1"/>
</dbReference>
<feature type="domain" description="Pyrroline-5-carboxylate reductase dimerisation" evidence="4">
    <location>
        <begin position="160"/>
        <end position="262"/>
    </location>
</feature>
<dbReference type="AlphaFoldDB" id="A0A1G9CMQ3"/>
<dbReference type="GO" id="GO:0004735">
    <property type="term" value="F:pyrroline-5-carboxylate reductase activity"/>
    <property type="evidence" value="ECO:0007669"/>
    <property type="project" value="InterPro"/>
</dbReference>
<dbReference type="InterPro" id="IPR008927">
    <property type="entry name" value="6-PGluconate_DH-like_C_sf"/>
</dbReference>
<evidence type="ECO:0000256" key="2">
    <source>
        <dbReference type="PIRSR" id="PIRSR000193-1"/>
    </source>
</evidence>
<comment type="similarity">
    <text evidence="1">Belongs to the pyrroline-5-carboxylate reductase family.</text>
</comment>
<dbReference type="Proteomes" id="UP000198694">
    <property type="component" value="Unassembled WGS sequence"/>
</dbReference>
<dbReference type="STRING" id="407036.SAMN05216243_3451"/>
<dbReference type="NCBIfam" id="NF005814">
    <property type="entry name" value="PRK07680.1"/>
    <property type="match status" value="1"/>
</dbReference>
<dbReference type="InterPro" id="IPR028939">
    <property type="entry name" value="P5C_Rdtase_cat_N"/>
</dbReference>
<evidence type="ECO:0000259" key="3">
    <source>
        <dbReference type="Pfam" id="PF03807"/>
    </source>
</evidence>
<dbReference type="EMBL" id="FNFL01000008">
    <property type="protein sequence ID" value="SDK52937.1"/>
    <property type="molecule type" value="Genomic_DNA"/>
</dbReference>
<dbReference type="InterPro" id="IPR029036">
    <property type="entry name" value="P5CR_dimer"/>
</dbReference>
<dbReference type="InterPro" id="IPR000304">
    <property type="entry name" value="Pyrroline-COOH_reductase"/>
</dbReference>
<protein>
    <submittedName>
        <fullName evidence="5">Competence protein ComER</fullName>
    </submittedName>
</protein>
<dbReference type="OrthoDB" id="9805754at2"/>
<dbReference type="RefSeq" id="WP_093216861.1">
    <property type="nucleotide sequence ID" value="NZ_FNFL01000008.1"/>
</dbReference>
<name>A0A1G9CMQ3_9BACI</name>
<feature type="binding site" evidence="2">
    <location>
        <begin position="6"/>
        <end position="11"/>
    </location>
    <ligand>
        <name>NADP(+)</name>
        <dbReference type="ChEBI" id="CHEBI:58349"/>
    </ligand>
</feature>
<dbReference type="Pfam" id="PF14748">
    <property type="entry name" value="P5CR_dimer"/>
    <property type="match status" value="1"/>
</dbReference>
<evidence type="ECO:0000313" key="6">
    <source>
        <dbReference type="Proteomes" id="UP000198694"/>
    </source>
</evidence>
<proteinExistence type="inferred from homology"/>
<dbReference type="InterPro" id="IPR053790">
    <property type="entry name" value="P5CR-like_CS"/>
</dbReference>
<dbReference type="Pfam" id="PF03807">
    <property type="entry name" value="F420_oxidored"/>
    <property type="match status" value="1"/>
</dbReference>
<gene>
    <name evidence="5" type="ORF">SAMN05216243_3451</name>
</gene>
<sequence length="274" mass="30605">MKWGIIGTGNMGQILIDAWMSSKVIDQEHLYITNRNISKAYAVKEKYPNIHVIDRAQDLAETADIIFICARPGDIFQLLIDIYSRLTKDDCLVSITSPYSVQRLEKLVPCQVARMIPSITNRALAGTTLFSFGASVRKETKGYLIQSSRIFSNPEIIPEDITRIASDIVSCGPAFFSYLAQQFIEAACQETAISKAQATQLMENMLIGYGKLLEDGHYSLPQLIEKVCVKGGVTGEGINVLEKETGQLFNHLISKTHAKYREDIEKISYQMLEG</sequence>
<keyword evidence="6" id="KW-1185">Reference proteome</keyword>
<dbReference type="SUPFAM" id="SSF48179">
    <property type="entry name" value="6-phosphogluconate dehydrogenase C-terminal domain-like"/>
    <property type="match status" value="1"/>
</dbReference>
<accession>A0A1G9CMQ3</accession>
<reference evidence="5 6" key="1">
    <citation type="submission" date="2016-10" db="EMBL/GenBank/DDBJ databases">
        <authorList>
            <person name="de Groot N.N."/>
        </authorList>
    </citation>
    <scope>NUCLEOTIDE SEQUENCE [LARGE SCALE GENOMIC DNA]</scope>
    <source>
        <strain evidence="5 6">CGMCC 1.6502</strain>
    </source>
</reference>
<organism evidence="5 6">
    <name type="scientific">Sediminibacillus albus</name>
    <dbReference type="NCBI Taxonomy" id="407036"/>
    <lineage>
        <taxon>Bacteria</taxon>
        <taxon>Bacillati</taxon>
        <taxon>Bacillota</taxon>
        <taxon>Bacilli</taxon>
        <taxon>Bacillales</taxon>
        <taxon>Bacillaceae</taxon>
        <taxon>Sediminibacillus</taxon>
    </lineage>
</organism>
<evidence type="ECO:0000259" key="4">
    <source>
        <dbReference type="Pfam" id="PF14748"/>
    </source>
</evidence>
<dbReference type="Gene3D" id="3.40.50.720">
    <property type="entry name" value="NAD(P)-binding Rossmann-like Domain"/>
    <property type="match status" value="1"/>
</dbReference>
<evidence type="ECO:0000256" key="1">
    <source>
        <dbReference type="ARBA" id="ARBA00005525"/>
    </source>
</evidence>
<dbReference type="PANTHER" id="PTHR11645:SF51">
    <property type="entry name" value="COME OPERON PROTEIN 4"/>
    <property type="match status" value="1"/>
</dbReference>
<keyword evidence="2" id="KW-0521">NADP</keyword>